<dbReference type="PRINTS" id="PR00101">
    <property type="entry name" value="ATCASE"/>
</dbReference>
<evidence type="ECO:0000313" key="3">
    <source>
        <dbReference type="EMBL" id="PIR92877.1"/>
    </source>
</evidence>
<evidence type="ECO:0000256" key="1">
    <source>
        <dbReference type="ARBA" id="ARBA00022679"/>
    </source>
</evidence>
<dbReference type="InterPro" id="IPR036793">
    <property type="entry name" value="Asp_carbatrfase_reg_N_sf"/>
</dbReference>
<gene>
    <name evidence="3" type="ORF">COT99_03885</name>
</gene>
<evidence type="ECO:0000259" key="2">
    <source>
        <dbReference type="Pfam" id="PF02729"/>
    </source>
</evidence>
<dbReference type="AlphaFoldDB" id="A0A2H0V1D0"/>
<organism evidence="3 4">
    <name type="scientific">Candidatus Falkowbacteria bacterium CG10_big_fil_rev_8_21_14_0_10_43_10</name>
    <dbReference type="NCBI Taxonomy" id="1974567"/>
    <lineage>
        <taxon>Bacteria</taxon>
        <taxon>Candidatus Falkowiibacteriota</taxon>
    </lineage>
</organism>
<dbReference type="EMBL" id="PFAR01000046">
    <property type="protein sequence ID" value="PIR92877.1"/>
    <property type="molecule type" value="Genomic_DNA"/>
</dbReference>
<comment type="caution">
    <text evidence="3">The sequence shown here is derived from an EMBL/GenBank/DDBJ whole genome shotgun (WGS) entry which is preliminary data.</text>
</comment>
<dbReference type="SUPFAM" id="SSF53671">
    <property type="entry name" value="Aspartate/ornithine carbamoyltransferase"/>
    <property type="match status" value="1"/>
</dbReference>
<dbReference type="Proteomes" id="UP000228626">
    <property type="component" value="Unassembled WGS sequence"/>
</dbReference>
<keyword evidence="1" id="KW-0808">Transferase</keyword>
<proteinExistence type="predicted"/>
<dbReference type="GO" id="GO:0016597">
    <property type="term" value="F:amino acid binding"/>
    <property type="evidence" value="ECO:0007669"/>
    <property type="project" value="InterPro"/>
</dbReference>
<dbReference type="InterPro" id="IPR036901">
    <property type="entry name" value="Asp/Orn_carbamoylTrfase_sf"/>
</dbReference>
<dbReference type="Gene3D" id="3.40.50.1370">
    <property type="entry name" value="Aspartate/ornithine carbamoyltransferase"/>
    <property type="match status" value="2"/>
</dbReference>
<dbReference type="GO" id="GO:0016743">
    <property type="term" value="F:carboxyl- or carbamoyltransferase activity"/>
    <property type="evidence" value="ECO:0007669"/>
    <property type="project" value="InterPro"/>
</dbReference>
<sequence>MISPVTSNPGLNGKVVRDVTCVNDLSADYISKISQIAQQIYWEMRSGDPQKYRKILTGATCALLFSQESTRTYSSFHNALSCLGARSIEGFRSAQESSVNKGESIFHTIDTFIGQGMGTKFIVIRDGLEGSPRWAQICAFRSYAKKVREFARVHHQTPANLILPIIFNGGDGSHGHPSQLLLDCATFQHEFGRVTDLNFGECNDLGGSRVFSSHLDAAPVLGWKMHICPFEGASLNSRQILGVLRNGTSVKSFSDLKKMLALLDLLYVSRYQFNLRGEKTGEHASSIFSEEHPQISRSLVESHGLKVFHARPIDANAKEISDNLNDHPLDCSGIQSDFGQPTRMAMCIYAINKGLFSLGGIIKSIMPESIGFIRTNLNGQAKKIDGGRYTTAFLENGFVIDHIPIGCGVAIVALIAERSPGIQLNLSMNVRGDGDDSRPKDVIKMYTPSDFEWTGGLDNLLALFTDPTSPKSCRVSRFQGGHRTEKWCWRIPEDTRGDSCVNLKCVTNDKKQGIICHHKEEMIAGKTIRICPMCEWPQEPLALPVV</sequence>
<name>A0A2H0V1D0_9BACT</name>
<dbReference type="PANTHER" id="PTHR45753">
    <property type="entry name" value="ORNITHINE CARBAMOYLTRANSFERASE, MITOCHONDRIAL"/>
    <property type="match status" value="1"/>
</dbReference>
<dbReference type="GO" id="GO:0006520">
    <property type="term" value="P:amino acid metabolic process"/>
    <property type="evidence" value="ECO:0007669"/>
    <property type="project" value="InterPro"/>
</dbReference>
<evidence type="ECO:0000313" key="4">
    <source>
        <dbReference type="Proteomes" id="UP000228626"/>
    </source>
</evidence>
<feature type="domain" description="Aspartate/ornithine carbamoyltransferase carbamoyl-P binding" evidence="2">
    <location>
        <begin position="17"/>
        <end position="188"/>
    </location>
</feature>
<dbReference type="SUPFAM" id="SSF54893">
    <property type="entry name" value="Aspartate carbamoyltransferase, Regulatory-chain, N-terminal domain"/>
    <property type="match status" value="1"/>
</dbReference>
<dbReference type="Pfam" id="PF02729">
    <property type="entry name" value="OTCace_N"/>
    <property type="match status" value="1"/>
</dbReference>
<dbReference type="InterPro" id="IPR006132">
    <property type="entry name" value="Asp/Orn_carbamoyltranf_P-bd"/>
</dbReference>
<protein>
    <recommendedName>
        <fullName evidence="2">Aspartate/ornithine carbamoyltransferase carbamoyl-P binding domain-containing protein</fullName>
    </recommendedName>
</protein>
<reference evidence="4" key="1">
    <citation type="submission" date="2017-09" db="EMBL/GenBank/DDBJ databases">
        <title>Depth-based differentiation of microbial function through sediment-hosted aquifers and enrichment of novel symbionts in the deep terrestrial subsurface.</title>
        <authorList>
            <person name="Probst A.J."/>
            <person name="Ladd B."/>
            <person name="Jarett J.K."/>
            <person name="Geller-Mcgrath D.E."/>
            <person name="Sieber C.M.K."/>
            <person name="Emerson J.B."/>
            <person name="Anantharaman K."/>
            <person name="Thomas B.C."/>
            <person name="Malmstrom R."/>
            <person name="Stieglmeier M."/>
            <person name="Klingl A."/>
            <person name="Woyke T."/>
            <person name="Ryan C.M."/>
            <person name="Banfield J.F."/>
        </authorList>
    </citation>
    <scope>NUCLEOTIDE SEQUENCE [LARGE SCALE GENOMIC DNA]</scope>
</reference>
<accession>A0A2H0V1D0</accession>